<gene>
    <name evidence="2" type="ORF">AWC38_SpisGene9531</name>
</gene>
<protein>
    <submittedName>
        <fullName evidence="2">Uncharacterized protein</fullName>
    </submittedName>
</protein>
<dbReference type="Proteomes" id="UP000225706">
    <property type="component" value="Unassembled WGS sequence"/>
</dbReference>
<evidence type="ECO:0000313" key="3">
    <source>
        <dbReference type="Proteomes" id="UP000225706"/>
    </source>
</evidence>
<comment type="caution">
    <text evidence="2">The sequence shown here is derived from an EMBL/GenBank/DDBJ whole genome shotgun (WGS) entry which is preliminary data.</text>
</comment>
<feature type="chain" id="PRO_5012496333" evidence="1">
    <location>
        <begin position="19"/>
        <end position="256"/>
    </location>
</feature>
<keyword evidence="1" id="KW-0732">Signal</keyword>
<dbReference type="PANTHER" id="PTHR10697">
    <property type="entry name" value="MAMMALIAN EPENDYMIN-RELATED PROTEIN 1"/>
    <property type="match status" value="1"/>
</dbReference>
<dbReference type="OrthoDB" id="10390080at2759"/>
<keyword evidence="3" id="KW-1185">Reference proteome</keyword>
<dbReference type="Pfam" id="PF00811">
    <property type="entry name" value="Ependymin"/>
    <property type="match status" value="1"/>
</dbReference>
<name>A0A2B4S9X2_STYPI</name>
<dbReference type="PANTHER" id="PTHR10697:SF1">
    <property type="entry name" value="MAMMALIAN EPENDYMIN-RELATED PROTEIN 1"/>
    <property type="match status" value="1"/>
</dbReference>
<reference evidence="3" key="1">
    <citation type="journal article" date="2017" name="bioRxiv">
        <title>Comparative analysis of the genomes of Stylophora pistillata and Acropora digitifera provides evidence for extensive differences between species of corals.</title>
        <authorList>
            <person name="Voolstra C.R."/>
            <person name="Li Y."/>
            <person name="Liew Y.J."/>
            <person name="Baumgarten S."/>
            <person name="Zoccola D."/>
            <person name="Flot J.-F."/>
            <person name="Tambutte S."/>
            <person name="Allemand D."/>
            <person name="Aranda M."/>
        </authorList>
    </citation>
    <scope>NUCLEOTIDE SEQUENCE [LARGE SCALE GENOMIC DNA]</scope>
</reference>
<proteinExistence type="predicted"/>
<dbReference type="EMBL" id="LSMT01000141">
    <property type="protein sequence ID" value="PFX25833.1"/>
    <property type="molecule type" value="Genomic_DNA"/>
</dbReference>
<dbReference type="GO" id="GO:0005764">
    <property type="term" value="C:lysosome"/>
    <property type="evidence" value="ECO:0007669"/>
    <property type="project" value="TreeGrafter"/>
</dbReference>
<dbReference type="GO" id="GO:0005509">
    <property type="term" value="F:calcium ion binding"/>
    <property type="evidence" value="ECO:0007669"/>
    <property type="project" value="InterPro"/>
</dbReference>
<evidence type="ECO:0000313" key="2">
    <source>
        <dbReference type="EMBL" id="PFX25833.1"/>
    </source>
</evidence>
<dbReference type="InterPro" id="IPR001299">
    <property type="entry name" value="Ependymin"/>
</dbReference>
<dbReference type="AlphaFoldDB" id="A0A2B4S9X2"/>
<dbReference type="GO" id="GO:0005576">
    <property type="term" value="C:extracellular region"/>
    <property type="evidence" value="ECO:0007669"/>
    <property type="project" value="InterPro"/>
</dbReference>
<dbReference type="GO" id="GO:0007160">
    <property type="term" value="P:cell-matrix adhesion"/>
    <property type="evidence" value="ECO:0007669"/>
    <property type="project" value="InterPro"/>
</dbReference>
<organism evidence="2 3">
    <name type="scientific">Stylophora pistillata</name>
    <name type="common">Smooth cauliflower coral</name>
    <dbReference type="NCBI Taxonomy" id="50429"/>
    <lineage>
        <taxon>Eukaryota</taxon>
        <taxon>Metazoa</taxon>
        <taxon>Cnidaria</taxon>
        <taxon>Anthozoa</taxon>
        <taxon>Hexacorallia</taxon>
        <taxon>Scleractinia</taxon>
        <taxon>Astrocoeniina</taxon>
        <taxon>Pocilloporidae</taxon>
        <taxon>Stylophora</taxon>
    </lineage>
</organism>
<sequence>MMKAFFLAVVLLFGFASARPKPEKRDLSCTFPKQLSGRLYMVTFSGSGGTSKIDMTFNMDSEQEIAQFTSRIDGQEYNSIMDYKESKVYTVASERCYVSSLDGEIFPTENLKALTEYTSGKLGMKGTLVDVYGGVIDKAHFIITFESGAQCIPVSFGSTEPGSATSARYFDLRTSVDPEKLKIPEHCSVAPSHRRSVTDMIHPKSVHAASVQAAMRRGVSWLLTQRDQKRGFPWTNLQKRGFPWTNLQRRGFPWTN</sequence>
<accession>A0A2B4S9X2</accession>
<evidence type="ECO:0000256" key="1">
    <source>
        <dbReference type="SAM" id="SignalP"/>
    </source>
</evidence>
<feature type="signal peptide" evidence="1">
    <location>
        <begin position="1"/>
        <end position="18"/>
    </location>
</feature>